<comment type="similarity">
    <text evidence="1">Belongs to the Gfa family.</text>
</comment>
<evidence type="ECO:0000256" key="1">
    <source>
        <dbReference type="ARBA" id="ARBA00005495"/>
    </source>
</evidence>
<dbReference type="PANTHER" id="PTHR33337">
    <property type="entry name" value="GFA DOMAIN-CONTAINING PROTEIN"/>
    <property type="match status" value="1"/>
</dbReference>
<name>A0ABY2UYJ8_9RHOB</name>
<dbReference type="Proteomes" id="UP000305041">
    <property type="component" value="Unassembled WGS sequence"/>
</dbReference>
<evidence type="ECO:0000256" key="4">
    <source>
        <dbReference type="ARBA" id="ARBA00023239"/>
    </source>
</evidence>
<reference evidence="6 7" key="1">
    <citation type="submission" date="2019-05" db="EMBL/GenBank/DDBJ databases">
        <title>Draft genome sequence of Pelagicola sp. DSW4-44.</title>
        <authorList>
            <person name="Oh J."/>
        </authorList>
    </citation>
    <scope>NUCLEOTIDE SEQUENCE [LARGE SCALE GENOMIC DNA]</scope>
    <source>
        <strain evidence="6 7">DSW4-44</strain>
    </source>
</reference>
<feature type="domain" description="CENP-V/GFA" evidence="5">
    <location>
        <begin position="55"/>
        <end position="171"/>
    </location>
</feature>
<protein>
    <submittedName>
        <fullName evidence="6">GFA family protein</fullName>
    </submittedName>
</protein>
<evidence type="ECO:0000256" key="3">
    <source>
        <dbReference type="ARBA" id="ARBA00022833"/>
    </source>
</evidence>
<keyword evidence="4" id="KW-0456">Lyase</keyword>
<dbReference type="PROSITE" id="PS51891">
    <property type="entry name" value="CENP_V_GFA"/>
    <property type="match status" value="1"/>
</dbReference>
<comment type="caution">
    <text evidence="6">The sequence shown here is derived from an EMBL/GenBank/DDBJ whole genome shotgun (WGS) entry which is preliminary data.</text>
</comment>
<dbReference type="Gene3D" id="3.90.1590.10">
    <property type="entry name" value="glutathione-dependent formaldehyde- activating enzyme (gfa)"/>
    <property type="match status" value="1"/>
</dbReference>
<evidence type="ECO:0000313" key="7">
    <source>
        <dbReference type="Proteomes" id="UP000305041"/>
    </source>
</evidence>
<evidence type="ECO:0000256" key="2">
    <source>
        <dbReference type="ARBA" id="ARBA00022723"/>
    </source>
</evidence>
<gene>
    <name evidence="6" type="ORF">FEE96_05380</name>
</gene>
<organism evidence="6 7">
    <name type="scientific">Parasedimentitalea maritima</name>
    <dbReference type="NCBI Taxonomy" id="2578117"/>
    <lineage>
        <taxon>Bacteria</taxon>
        <taxon>Pseudomonadati</taxon>
        <taxon>Pseudomonadota</taxon>
        <taxon>Alphaproteobacteria</taxon>
        <taxon>Rhodobacterales</taxon>
        <taxon>Paracoccaceae</taxon>
        <taxon>Parasedimentitalea</taxon>
    </lineage>
</organism>
<evidence type="ECO:0000259" key="5">
    <source>
        <dbReference type="PROSITE" id="PS51891"/>
    </source>
</evidence>
<accession>A0ABY2UYJ8</accession>
<evidence type="ECO:0000313" key="6">
    <source>
        <dbReference type="EMBL" id="TLP67955.1"/>
    </source>
</evidence>
<dbReference type="Pfam" id="PF04828">
    <property type="entry name" value="GFA"/>
    <property type="match status" value="1"/>
</dbReference>
<proteinExistence type="inferred from homology"/>
<dbReference type="InterPro" id="IPR011057">
    <property type="entry name" value="Mss4-like_sf"/>
</dbReference>
<dbReference type="InterPro" id="IPR006913">
    <property type="entry name" value="CENP-V/GFA"/>
</dbReference>
<keyword evidence="2" id="KW-0479">Metal-binding</keyword>
<keyword evidence="3" id="KW-0862">Zinc</keyword>
<dbReference type="EMBL" id="VAUA01000002">
    <property type="protein sequence ID" value="TLP67955.1"/>
    <property type="molecule type" value="Genomic_DNA"/>
</dbReference>
<sequence length="187" mass="20633">MNCTEYRPTSLLFVLNVRNTFRSRKWIQLGLTACGVLVFTLCSRQNGTLKGYHVINGSCLCGTVKFQISGEPSSLSYCHCSRCRKSAGVFSAVLIGKADDLSITQGEDAIARFMPETDAKFERCFCKTCGTSLGDMASGDYYVVAASALDDDPKIRPTVHIHTASKPDWYEIVDDLKKFDGDYIPEA</sequence>
<keyword evidence="7" id="KW-1185">Reference proteome</keyword>
<dbReference type="PANTHER" id="PTHR33337:SF40">
    <property type="entry name" value="CENP-V_GFA DOMAIN-CONTAINING PROTEIN-RELATED"/>
    <property type="match status" value="1"/>
</dbReference>
<dbReference type="SUPFAM" id="SSF51316">
    <property type="entry name" value="Mss4-like"/>
    <property type="match status" value="1"/>
</dbReference>